<evidence type="ECO:0000313" key="3">
    <source>
        <dbReference type="Proteomes" id="UP001285441"/>
    </source>
</evidence>
<reference evidence="2" key="1">
    <citation type="journal article" date="2023" name="Mol. Phylogenet. Evol.">
        <title>Genome-scale phylogeny and comparative genomics of the fungal order Sordariales.</title>
        <authorList>
            <person name="Hensen N."/>
            <person name="Bonometti L."/>
            <person name="Westerberg I."/>
            <person name="Brannstrom I.O."/>
            <person name="Guillou S."/>
            <person name="Cros-Aarteil S."/>
            <person name="Calhoun S."/>
            <person name="Haridas S."/>
            <person name="Kuo A."/>
            <person name="Mondo S."/>
            <person name="Pangilinan J."/>
            <person name="Riley R."/>
            <person name="LaButti K."/>
            <person name="Andreopoulos B."/>
            <person name="Lipzen A."/>
            <person name="Chen C."/>
            <person name="Yan M."/>
            <person name="Daum C."/>
            <person name="Ng V."/>
            <person name="Clum A."/>
            <person name="Steindorff A."/>
            <person name="Ohm R.A."/>
            <person name="Martin F."/>
            <person name="Silar P."/>
            <person name="Natvig D.O."/>
            <person name="Lalanne C."/>
            <person name="Gautier V."/>
            <person name="Ament-Velasquez S.L."/>
            <person name="Kruys A."/>
            <person name="Hutchinson M.I."/>
            <person name="Powell A.J."/>
            <person name="Barry K."/>
            <person name="Miller A.N."/>
            <person name="Grigoriev I.V."/>
            <person name="Debuchy R."/>
            <person name="Gladieux P."/>
            <person name="Hiltunen Thoren M."/>
            <person name="Johannesson H."/>
        </authorList>
    </citation>
    <scope>NUCLEOTIDE SEQUENCE</scope>
    <source>
        <strain evidence="2">CBS 232.78</strain>
    </source>
</reference>
<dbReference type="EMBL" id="JAULSW010000010">
    <property type="protein sequence ID" value="KAK3368547.1"/>
    <property type="molecule type" value="Genomic_DNA"/>
</dbReference>
<sequence length="328" mass="37729">MDYNALIDIDYQVQGKLWIDRVSTFRGGLPYHLEGTFHNGAFNAGVKMGLAADNPLGLGPFIMMDFVDGVTLNDFLKDLKAERLTRLTREDITRRDHPNTTEQLVHQPDSVTGPNGAKKSYVAFKTLQALVPEMINPKYDRGNKDDFTVVGILFGSAPWWLQDRPVNDQWDYDFRDDNGTPPEVATRYFHYLEIYKRVLKEEEAKMPGYEEKELSNLVQWSQDSGAMWLHMLMSSGFNDTYSFPWTQLCPQLGEADWARREKEFEGDADELEAFAAKKVRGLDEYDTALEKRQVEKELMDSGKMTKEEFLAMQESPTPEYVILLAHRT</sequence>
<name>A0AAE0N2Q1_9PEZI</name>
<reference evidence="2" key="2">
    <citation type="submission" date="2023-06" db="EMBL/GenBank/DDBJ databases">
        <authorList>
            <consortium name="Lawrence Berkeley National Laboratory"/>
            <person name="Haridas S."/>
            <person name="Hensen N."/>
            <person name="Bonometti L."/>
            <person name="Westerberg I."/>
            <person name="Brannstrom I.O."/>
            <person name="Guillou S."/>
            <person name="Cros-Aarteil S."/>
            <person name="Calhoun S."/>
            <person name="Kuo A."/>
            <person name="Mondo S."/>
            <person name="Pangilinan J."/>
            <person name="Riley R."/>
            <person name="LaButti K."/>
            <person name="Andreopoulos B."/>
            <person name="Lipzen A."/>
            <person name="Chen C."/>
            <person name="Yanf M."/>
            <person name="Daum C."/>
            <person name="Ng V."/>
            <person name="Clum A."/>
            <person name="Steindorff A."/>
            <person name="Ohm R."/>
            <person name="Martin F."/>
            <person name="Silar P."/>
            <person name="Natvig D."/>
            <person name="Lalanne C."/>
            <person name="Gautier V."/>
            <person name="Ament-velasquez S.L."/>
            <person name="Kruys A."/>
            <person name="Hutchinson M.I."/>
            <person name="Powell A.J."/>
            <person name="Barry K."/>
            <person name="Miller A.N."/>
            <person name="Grigoriev I.V."/>
            <person name="Debuchy R."/>
            <person name="Gladieux P."/>
            <person name="Thoren M.H."/>
            <person name="Johannesson H."/>
        </authorList>
    </citation>
    <scope>NUCLEOTIDE SEQUENCE</scope>
    <source>
        <strain evidence="2">CBS 232.78</strain>
    </source>
</reference>
<feature type="region of interest" description="Disordered" evidence="1">
    <location>
        <begin position="90"/>
        <end position="114"/>
    </location>
</feature>
<gene>
    <name evidence="2" type="ORF">B0H63DRAFT_534811</name>
</gene>
<evidence type="ECO:0000256" key="1">
    <source>
        <dbReference type="SAM" id="MobiDB-lite"/>
    </source>
</evidence>
<feature type="compositionally biased region" description="Polar residues" evidence="1">
    <location>
        <begin position="100"/>
        <end position="113"/>
    </location>
</feature>
<accession>A0AAE0N2Q1</accession>
<protein>
    <submittedName>
        <fullName evidence="2">Uncharacterized protein</fullName>
    </submittedName>
</protein>
<proteinExistence type="predicted"/>
<feature type="compositionally biased region" description="Basic and acidic residues" evidence="1">
    <location>
        <begin position="90"/>
        <end position="99"/>
    </location>
</feature>
<keyword evidence="3" id="KW-1185">Reference proteome</keyword>
<dbReference type="AlphaFoldDB" id="A0AAE0N2Q1"/>
<evidence type="ECO:0000313" key="2">
    <source>
        <dbReference type="EMBL" id="KAK3368547.1"/>
    </source>
</evidence>
<dbReference type="Proteomes" id="UP001285441">
    <property type="component" value="Unassembled WGS sequence"/>
</dbReference>
<organism evidence="2 3">
    <name type="scientific">Podospora didyma</name>
    <dbReference type="NCBI Taxonomy" id="330526"/>
    <lineage>
        <taxon>Eukaryota</taxon>
        <taxon>Fungi</taxon>
        <taxon>Dikarya</taxon>
        <taxon>Ascomycota</taxon>
        <taxon>Pezizomycotina</taxon>
        <taxon>Sordariomycetes</taxon>
        <taxon>Sordariomycetidae</taxon>
        <taxon>Sordariales</taxon>
        <taxon>Podosporaceae</taxon>
        <taxon>Podospora</taxon>
    </lineage>
</organism>
<comment type="caution">
    <text evidence="2">The sequence shown here is derived from an EMBL/GenBank/DDBJ whole genome shotgun (WGS) entry which is preliminary data.</text>
</comment>